<accession>A0A2P2PZ64</accession>
<organism evidence="2">
    <name type="scientific">Rhizophora mucronata</name>
    <name type="common">Asiatic mangrove</name>
    <dbReference type="NCBI Taxonomy" id="61149"/>
    <lineage>
        <taxon>Eukaryota</taxon>
        <taxon>Viridiplantae</taxon>
        <taxon>Streptophyta</taxon>
        <taxon>Embryophyta</taxon>
        <taxon>Tracheophyta</taxon>
        <taxon>Spermatophyta</taxon>
        <taxon>Magnoliopsida</taxon>
        <taxon>eudicotyledons</taxon>
        <taxon>Gunneridae</taxon>
        <taxon>Pentapetalae</taxon>
        <taxon>rosids</taxon>
        <taxon>fabids</taxon>
        <taxon>Malpighiales</taxon>
        <taxon>Rhizophoraceae</taxon>
        <taxon>Rhizophora</taxon>
    </lineage>
</organism>
<keyword evidence="1" id="KW-0812">Transmembrane</keyword>
<reference evidence="2" key="1">
    <citation type="submission" date="2018-02" db="EMBL/GenBank/DDBJ databases">
        <title>Rhizophora mucronata_Transcriptome.</title>
        <authorList>
            <person name="Meera S.P."/>
            <person name="Sreeshan A."/>
            <person name="Augustine A."/>
        </authorList>
    </citation>
    <scope>NUCLEOTIDE SEQUENCE</scope>
    <source>
        <tissue evidence="2">Leaf</tissue>
    </source>
</reference>
<keyword evidence="1" id="KW-0472">Membrane</keyword>
<dbReference type="AlphaFoldDB" id="A0A2P2PZ64"/>
<name>A0A2P2PZ64_RHIMU</name>
<feature type="transmembrane region" description="Helical" evidence="1">
    <location>
        <begin position="7"/>
        <end position="26"/>
    </location>
</feature>
<evidence type="ECO:0000256" key="1">
    <source>
        <dbReference type="SAM" id="Phobius"/>
    </source>
</evidence>
<proteinExistence type="predicted"/>
<evidence type="ECO:0000313" key="2">
    <source>
        <dbReference type="EMBL" id="MBX59985.1"/>
    </source>
</evidence>
<protein>
    <submittedName>
        <fullName evidence="2">Uncharacterized protein</fullName>
    </submittedName>
</protein>
<dbReference type="EMBL" id="GGEC01079501">
    <property type="protein sequence ID" value="MBX59985.1"/>
    <property type="molecule type" value="Transcribed_RNA"/>
</dbReference>
<keyword evidence="1" id="KW-1133">Transmembrane helix</keyword>
<sequence>MIKYSSQASFLFIHVAFIICNLGISLNDSLLAGHALSEP</sequence>